<keyword evidence="3" id="KW-1185">Reference proteome</keyword>
<feature type="domain" description="PIN like" evidence="1">
    <location>
        <begin position="24"/>
        <end position="82"/>
    </location>
</feature>
<comment type="caution">
    <text evidence="2">The sequence shown here is derived from an EMBL/GenBank/DDBJ whole genome shotgun (WGS) entry which is preliminary data.</text>
</comment>
<dbReference type="EMBL" id="CAKMMG010000001">
    <property type="protein sequence ID" value="CAH1192639.1"/>
    <property type="molecule type" value="Genomic_DNA"/>
</dbReference>
<reference evidence="2" key="1">
    <citation type="submission" date="2022-01" db="EMBL/GenBank/DDBJ databases">
        <authorList>
            <person name="Criscuolo A."/>
        </authorList>
    </citation>
    <scope>NUCLEOTIDE SEQUENCE</scope>
    <source>
        <strain evidence="2">CIP111892</strain>
    </source>
</reference>
<proteinExistence type="predicted"/>
<sequence>MRDTFSGYNTPTPEDFQKLWSNCLFVFDANTLINLYRFTKRSRDLMVSVMKKAEGKIWITHQVALEYHRNLLDEIHNQQYIMWKMNYIGVIRNN</sequence>
<evidence type="ECO:0000313" key="3">
    <source>
        <dbReference type="Proteomes" id="UP000838324"/>
    </source>
</evidence>
<dbReference type="Proteomes" id="UP000838324">
    <property type="component" value="Unassembled WGS sequence"/>
</dbReference>
<organism evidence="2 3">
    <name type="scientific">Paenibacillus auburnensis</name>
    <dbReference type="NCBI Taxonomy" id="2905649"/>
    <lineage>
        <taxon>Bacteria</taxon>
        <taxon>Bacillati</taxon>
        <taxon>Bacillota</taxon>
        <taxon>Bacilli</taxon>
        <taxon>Bacillales</taxon>
        <taxon>Paenibacillaceae</taxon>
        <taxon>Paenibacillus</taxon>
    </lineage>
</organism>
<evidence type="ECO:0000313" key="2">
    <source>
        <dbReference type="EMBL" id="CAH1192639.1"/>
    </source>
</evidence>
<dbReference type="Pfam" id="PF18476">
    <property type="entry name" value="PIN_8"/>
    <property type="match status" value="1"/>
</dbReference>
<gene>
    <name evidence="2" type="ORF">PAECIP111892_01056</name>
</gene>
<dbReference type="RefSeq" id="WP_423802772.1">
    <property type="nucleotide sequence ID" value="NZ_CAKMMG010000001.1"/>
</dbReference>
<dbReference type="InterPro" id="IPR041578">
    <property type="entry name" value="PIN_8"/>
</dbReference>
<protein>
    <recommendedName>
        <fullName evidence="1">PIN like domain-containing protein</fullName>
    </recommendedName>
</protein>
<accession>A0ABM9BSZ0</accession>
<name>A0ABM9BSZ0_9BACL</name>
<evidence type="ECO:0000259" key="1">
    <source>
        <dbReference type="Pfam" id="PF18476"/>
    </source>
</evidence>